<accession>A0A224Y6E4</accession>
<dbReference type="EMBL" id="GFPF01001990">
    <property type="protein sequence ID" value="MAA13136.1"/>
    <property type="molecule type" value="Transcribed_RNA"/>
</dbReference>
<organism evidence="1">
    <name type="scientific">Rhipicephalus zambeziensis</name>
    <dbReference type="NCBI Taxonomy" id="60191"/>
    <lineage>
        <taxon>Eukaryota</taxon>
        <taxon>Metazoa</taxon>
        <taxon>Ecdysozoa</taxon>
        <taxon>Arthropoda</taxon>
        <taxon>Chelicerata</taxon>
        <taxon>Arachnida</taxon>
        <taxon>Acari</taxon>
        <taxon>Parasitiformes</taxon>
        <taxon>Ixodida</taxon>
        <taxon>Ixodoidea</taxon>
        <taxon>Ixodidae</taxon>
        <taxon>Rhipicephalinae</taxon>
        <taxon>Rhipicephalus</taxon>
        <taxon>Rhipicephalus</taxon>
    </lineage>
</organism>
<sequence length="112" mass="11575">MASAMEVITTVVSIPTTASAMALATATALATALVWALEVLEETMVVPSVVTTASLVHSVSSLASVPPDSHLSLVASAVAVALHLLHQQHRVEVLPQEAQANNKISLPFPAIM</sequence>
<protein>
    <submittedName>
        <fullName evidence="1">Uncharacterized protein</fullName>
    </submittedName>
</protein>
<name>A0A224Y6E4_9ACAR</name>
<dbReference type="AlphaFoldDB" id="A0A224Y6E4"/>
<evidence type="ECO:0000313" key="1">
    <source>
        <dbReference type="EMBL" id="MAA13136.1"/>
    </source>
</evidence>
<reference evidence="1" key="1">
    <citation type="journal article" date="2017" name="Parasit. Vectors">
        <title>Sialotranscriptomics of Rhipicephalus zambeziensis reveals intricate expression profiles of secretory proteins and suggests tight temporal transcriptional regulation during blood-feeding.</title>
        <authorList>
            <person name="de Castro M.H."/>
            <person name="de Klerk D."/>
            <person name="Pienaar R."/>
            <person name="Rees D.J.G."/>
            <person name="Mans B.J."/>
        </authorList>
    </citation>
    <scope>NUCLEOTIDE SEQUENCE</scope>
    <source>
        <tissue evidence="1">Salivary glands</tissue>
    </source>
</reference>
<proteinExistence type="predicted"/>